<feature type="transmembrane region" description="Helical" evidence="1">
    <location>
        <begin position="76"/>
        <end position="93"/>
    </location>
</feature>
<dbReference type="AlphaFoldDB" id="A0A263BUN8"/>
<dbReference type="Pfam" id="PF19700">
    <property type="entry name" value="DUF6198"/>
    <property type="match status" value="1"/>
</dbReference>
<dbReference type="InterPro" id="IPR038750">
    <property type="entry name" value="YczE/YyaS-like"/>
</dbReference>
<accession>A0A263BUN8</accession>
<reference evidence="3" key="1">
    <citation type="submission" date="2017-08" db="EMBL/GenBank/DDBJ databases">
        <authorList>
            <person name="Huang Z."/>
        </authorList>
    </citation>
    <scope>NUCLEOTIDE SEQUENCE [LARGE SCALE GENOMIC DNA]</scope>
    <source>
        <strain evidence="3">SA5d-4</strain>
    </source>
</reference>
<feature type="transmembrane region" description="Helical" evidence="1">
    <location>
        <begin position="47"/>
        <end position="69"/>
    </location>
</feature>
<feature type="transmembrane region" description="Helical" evidence="1">
    <location>
        <begin position="105"/>
        <end position="127"/>
    </location>
</feature>
<keyword evidence="1" id="KW-0472">Membrane</keyword>
<evidence type="ECO:0000256" key="1">
    <source>
        <dbReference type="SAM" id="Phobius"/>
    </source>
</evidence>
<feature type="transmembrane region" description="Helical" evidence="1">
    <location>
        <begin position="9"/>
        <end position="27"/>
    </location>
</feature>
<dbReference type="PANTHER" id="PTHR40078:SF1">
    <property type="entry name" value="INTEGRAL MEMBRANE PROTEIN"/>
    <property type="match status" value="1"/>
</dbReference>
<keyword evidence="1" id="KW-1133">Transmembrane helix</keyword>
<evidence type="ECO:0000313" key="3">
    <source>
        <dbReference type="Proteomes" id="UP000217083"/>
    </source>
</evidence>
<name>A0A263BUN8_9BACI</name>
<comment type="caution">
    <text evidence="2">The sequence shown here is derived from an EMBL/GenBank/DDBJ whole genome shotgun (WGS) entry which is preliminary data.</text>
</comment>
<sequence>MQKETIIRGLFYIVGLAIISFGVPLTIVADLGTGAWDALNVGLSETIGLSVGNWVIIVGLLLIAINALLLRTFPDLYAIITVVLVGEMIDFWLEFVFQGWMATTLWLQIVILFIGIVLLSLGIATYLQAKFAFIPIDGFMMAIHKTTGLSVSISKTIGELTALVFALLFSGPIFVGTILVTFLIGPLIQLFIKPIEKLYGSFTANNLYDLS</sequence>
<dbReference type="Proteomes" id="UP000217083">
    <property type="component" value="Unassembled WGS sequence"/>
</dbReference>
<gene>
    <name evidence="2" type="ORF">CIB95_09720</name>
</gene>
<protein>
    <submittedName>
        <fullName evidence="2">Membrane protein</fullName>
    </submittedName>
</protein>
<proteinExistence type="predicted"/>
<organism evidence="2 3">
    <name type="scientific">Lottiidibacillus patelloidae</name>
    <dbReference type="NCBI Taxonomy" id="2670334"/>
    <lineage>
        <taxon>Bacteria</taxon>
        <taxon>Bacillati</taxon>
        <taxon>Bacillota</taxon>
        <taxon>Bacilli</taxon>
        <taxon>Bacillales</taxon>
        <taxon>Bacillaceae</taxon>
        <taxon>Lottiidibacillus</taxon>
    </lineage>
</organism>
<dbReference type="EMBL" id="NPIA01000004">
    <property type="protein sequence ID" value="OZM57037.1"/>
    <property type="molecule type" value="Genomic_DNA"/>
</dbReference>
<feature type="transmembrane region" description="Helical" evidence="1">
    <location>
        <begin position="173"/>
        <end position="192"/>
    </location>
</feature>
<dbReference type="PANTHER" id="PTHR40078">
    <property type="entry name" value="INTEGRAL MEMBRANE PROTEIN-RELATED"/>
    <property type="match status" value="1"/>
</dbReference>
<reference evidence="2 3" key="2">
    <citation type="submission" date="2017-09" db="EMBL/GenBank/DDBJ databases">
        <title>Bacillus patelloidae sp. nov., isolated from the intestinal tract of a marine limpet.</title>
        <authorList>
            <person name="Liu R."/>
            <person name="Dong C."/>
            <person name="Shao Z."/>
        </authorList>
    </citation>
    <scope>NUCLEOTIDE SEQUENCE [LARGE SCALE GENOMIC DNA]</scope>
    <source>
        <strain evidence="2 3">SA5d-4</strain>
    </source>
</reference>
<keyword evidence="1" id="KW-0812">Transmembrane</keyword>
<dbReference type="RefSeq" id="WP_094924644.1">
    <property type="nucleotide sequence ID" value="NZ_NPIA01000004.1"/>
</dbReference>
<keyword evidence="3" id="KW-1185">Reference proteome</keyword>
<evidence type="ECO:0000313" key="2">
    <source>
        <dbReference type="EMBL" id="OZM57037.1"/>
    </source>
</evidence>